<accession>A0A8H3ZDQ4</accession>
<feature type="region of interest" description="Disordered" evidence="1">
    <location>
        <begin position="150"/>
        <end position="169"/>
    </location>
</feature>
<feature type="compositionally biased region" description="Basic residues" evidence="1">
    <location>
        <begin position="1"/>
        <end position="14"/>
    </location>
</feature>
<reference evidence="3 4" key="1">
    <citation type="submission" date="2018-12" db="EMBL/GenBank/DDBJ databases">
        <title>Venturia inaequalis Genome Resource.</title>
        <authorList>
            <person name="Lichtner F.J."/>
        </authorList>
    </citation>
    <scope>NUCLEOTIDE SEQUENCE [LARGE SCALE GENOMIC DNA]</scope>
    <source>
        <strain evidence="3 4">120213</strain>
    </source>
</reference>
<name>A0A8H3ZDQ4_VENIN</name>
<gene>
    <name evidence="3" type="ORF">EG328_010550</name>
</gene>
<protein>
    <recommendedName>
        <fullName evidence="2">DUF6604 domain-containing protein</fullName>
    </recommendedName>
</protein>
<dbReference type="InterPro" id="IPR046539">
    <property type="entry name" value="DUF6604"/>
</dbReference>
<evidence type="ECO:0000313" key="3">
    <source>
        <dbReference type="EMBL" id="KAE9988511.1"/>
    </source>
</evidence>
<sequence>MRQAKSKQTAKSRQSKAEADARLEQTKAAAAALTRAYKFGNGFLATWLVTAAVGSGYEFGPHSRHRVDYVNTNEYVGMAQHLSAQSGLSIPLHVVNRLDNILFLRRQVRDLHVRIRQMNPLDPGVNSKSDAGHQAFIDTLARVRIELKSDTTTSETSIPTPASGTLGLEGLELSPKVSEKEDSSFWQAMEDDKVQARFALQDLFSTLKSLEQEALSLWEAFHNGRSESQLVIAATTTYMAMKLVTALELEFTELYENCDLGLLAQELHVEACKEQGQPNLQGFVIDFDHYTTAESYYIPHLWMATLLHSNWSQVVQDVQNKKAVSRSFDNDERKIFNSPASGRLNDEGKENKGRCEESLKFGYRTIHRVLSSLSIAKTIEKLYEDLYPAEMDPLIQMIAERHTQPLAFAFAMRLQEKITLTVRTESVPVCETARQKMNGVIDAKMKHLSLNEKDFEGANGIKIWKKLYEIFNSYTNVHCPVKNLDDAAAEWLMAPQTGETLVANFSAQYPEIMPSLPNLRFIEQYDPTDERTESKSQPYAYVADTVHEIKLGVDVDEVRGRGMGNDAWTSMVELRDKLAPGEKVAWFVVVCGDIERWAPPAEVAEETNGYDQYQATGGSVKSIASYDKRSSQGESNGRPPTSKGLKRFFSMKSLRKTKRHQMHQKYHHRYRRALSLRVLSQPVLVSLQLLLNHFPISMNVYLSPGMDECREVHLPSQAPRSDIILTIFIWKQSDIMVFYGTSTGVL</sequence>
<evidence type="ECO:0000313" key="4">
    <source>
        <dbReference type="Proteomes" id="UP000447873"/>
    </source>
</evidence>
<dbReference type="Pfam" id="PF20253">
    <property type="entry name" value="DUF6604"/>
    <property type="match status" value="1"/>
</dbReference>
<evidence type="ECO:0000256" key="1">
    <source>
        <dbReference type="SAM" id="MobiDB-lite"/>
    </source>
</evidence>
<dbReference type="Proteomes" id="UP000447873">
    <property type="component" value="Unassembled WGS sequence"/>
</dbReference>
<dbReference type="EMBL" id="WNWS01000007">
    <property type="protein sequence ID" value="KAE9988511.1"/>
    <property type="molecule type" value="Genomic_DNA"/>
</dbReference>
<proteinExistence type="predicted"/>
<evidence type="ECO:0000259" key="2">
    <source>
        <dbReference type="Pfam" id="PF20253"/>
    </source>
</evidence>
<comment type="caution">
    <text evidence="3">The sequence shown here is derived from an EMBL/GenBank/DDBJ whole genome shotgun (WGS) entry which is preliminary data.</text>
</comment>
<feature type="region of interest" description="Disordered" evidence="1">
    <location>
        <begin position="1"/>
        <end position="21"/>
    </location>
</feature>
<feature type="region of interest" description="Disordered" evidence="1">
    <location>
        <begin position="622"/>
        <end position="645"/>
    </location>
</feature>
<dbReference type="AlphaFoldDB" id="A0A8H3ZDQ4"/>
<feature type="compositionally biased region" description="Polar residues" evidence="1">
    <location>
        <begin position="150"/>
        <end position="163"/>
    </location>
</feature>
<organism evidence="3 4">
    <name type="scientific">Venturia inaequalis</name>
    <name type="common">Apple scab fungus</name>
    <dbReference type="NCBI Taxonomy" id="5025"/>
    <lineage>
        <taxon>Eukaryota</taxon>
        <taxon>Fungi</taxon>
        <taxon>Dikarya</taxon>
        <taxon>Ascomycota</taxon>
        <taxon>Pezizomycotina</taxon>
        <taxon>Dothideomycetes</taxon>
        <taxon>Pleosporomycetidae</taxon>
        <taxon>Venturiales</taxon>
        <taxon>Venturiaceae</taxon>
        <taxon>Venturia</taxon>
    </lineage>
</organism>
<feature type="domain" description="DUF6604" evidence="2">
    <location>
        <begin position="27"/>
        <end position="252"/>
    </location>
</feature>